<dbReference type="OrthoDB" id="3753404at2759"/>
<dbReference type="AlphaFoldDB" id="A0A9P9IKU6"/>
<dbReference type="InterPro" id="IPR022085">
    <property type="entry name" value="OpdG"/>
</dbReference>
<dbReference type="Proteomes" id="UP000700596">
    <property type="component" value="Unassembled WGS sequence"/>
</dbReference>
<evidence type="ECO:0000313" key="2">
    <source>
        <dbReference type="Proteomes" id="UP000700596"/>
    </source>
</evidence>
<organism evidence="1 2">
    <name type="scientific">Dendryphion nanum</name>
    <dbReference type="NCBI Taxonomy" id="256645"/>
    <lineage>
        <taxon>Eukaryota</taxon>
        <taxon>Fungi</taxon>
        <taxon>Dikarya</taxon>
        <taxon>Ascomycota</taxon>
        <taxon>Pezizomycotina</taxon>
        <taxon>Dothideomycetes</taxon>
        <taxon>Pleosporomycetidae</taxon>
        <taxon>Pleosporales</taxon>
        <taxon>Torulaceae</taxon>
        <taxon>Dendryphion</taxon>
    </lineage>
</organism>
<accession>A0A9P9IKU6</accession>
<evidence type="ECO:0000313" key="1">
    <source>
        <dbReference type="EMBL" id="KAH7124171.1"/>
    </source>
</evidence>
<gene>
    <name evidence="1" type="ORF">B0J11DRAFT_507198</name>
</gene>
<proteinExistence type="predicted"/>
<name>A0A9P9IKU6_9PLEO</name>
<sequence>MTEAWKERQLLWLARGHEVRRREVDSSVDFEESPQPGSSQVALLQIFTDVLDEKITPVTAAKQISGWVLSVPDSDICYDIFNAYMNMIGVLFAGARQLSSRTHLKILADITVELANLPNVYNNTNRVMDFESGSVVVQPGERIQLPCQSGGALWSGLPDFAFSVSLDLHGGPRSLIQIFEPGRDDEQQKYRQSEDMYTNINTFAALIAQQHPPQGSQLCSCLYSAFAVFAFLEHGPDTARGRFPHLVVRAAVTWLIIAGEELIDLGSPPTKQDYISGSLWAAEGGTNTVDVKRLRFWKERFRQLRESGGLLSQEAVDATDDVMAVLDRLIDRYTKLK</sequence>
<protein>
    <submittedName>
        <fullName evidence="1">Uncharacterized protein</fullName>
    </submittedName>
</protein>
<keyword evidence="2" id="KW-1185">Reference proteome</keyword>
<dbReference type="Pfam" id="PF12311">
    <property type="entry name" value="DUF3632"/>
    <property type="match status" value="1"/>
</dbReference>
<comment type="caution">
    <text evidence="1">The sequence shown here is derived from an EMBL/GenBank/DDBJ whole genome shotgun (WGS) entry which is preliminary data.</text>
</comment>
<dbReference type="EMBL" id="JAGMWT010000008">
    <property type="protein sequence ID" value="KAH7124171.1"/>
    <property type="molecule type" value="Genomic_DNA"/>
</dbReference>
<reference evidence="1" key="1">
    <citation type="journal article" date="2021" name="Nat. Commun.">
        <title>Genetic determinants of endophytism in the Arabidopsis root mycobiome.</title>
        <authorList>
            <person name="Mesny F."/>
            <person name="Miyauchi S."/>
            <person name="Thiergart T."/>
            <person name="Pickel B."/>
            <person name="Atanasova L."/>
            <person name="Karlsson M."/>
            <person name="Huettel B."/>
            <person name="Barry K.W."/>
            <person name="Haridas S."/>
            <person name="Chen C."/>
            <person name="Bauer D."/>
            <person name="Andreopoulos W."/>
            <person name="Pangilinan J."/>
            <person name="LaButti K."/>
            <person name="Riley R."/>
            <person name="Lipzen A."/>
            <person name="Clum A."/>
            <person name="Drula E."/>
            <person name="Henrissat B."/>
            <person name="Kohler A."/>
            <person name="Grigoriev I.V."/>
            <person name="Martin F.M."/>
            <person name="Hacquard S."/>
        </authorList>
    </citation>
    <scope>NUCLEOTIDE SEQUENCE</scope>
    <source>
        <strain evidence="1">MPI-CAGE-CH-0243</strain>
    </source>
</reference>